<keyword evidence="1" id="KW-0802">TPR repeat</keyword>
<evidence type="ECO:0000313" key="4">
    <source>
        <dbReference type="EMBL" id="KXK60693.1"/>
    </source>
</evidence>
<dbReference type="Gene3D" id="3.40.50.300">
    <property type="entry name" value="P-loop containing nucleotide triphosphate hydrolases"/>
    <property type="match status" value="1"/>
</dbReference>
<evidence type="ECO:0000256" key="1">
    <source>
        <dbReference type="PROSITE-ProRule" id="PRU00339"/>
    </source>
</evidence>
<keyword evidence="3" id="KW-1133">Transmembrane helix</keyword>
<dbReference type="PANTHER" id="PTHR47691">
    <property type="entry name" value="REGULATOR-RELATED"/>
    <property type="match status" value="1"/>
</dbReference>
<sequence>MLVPMLTNAGSTLLPTDGAARWLAVGAAVVLTGLAALVEGRVRRSSRQPGEADPAADGSAAAGDPEVPRQLPAPPPVFTGRDAALAELDRALDRPAEQPTGVPATARMAVIIGTGGVGKTGTAVHWAHLRSADFPDGQLYVNLRGFDPTQPPMPAATALRSLLTALRVDPKVVPVDPDAQAALLRSTLAQRRMLVVADNARYAGQVEPLLPGTPTCAILVTSRHELPDLYLRGATAVRLDVLDPAGSRELITGHLGARRVDAEPAAVSELLGFCAGLPLAISIVAVRAVTRPRLPLREICADLRDESARLDGLGTDDLSVNVRAVISWSYRALDGDSARLFRLLGTAAGPDVGPAAAAALAAVPVARARTLLATLTSAHLVQEHVPGRYRMHDLIRLFAVEQPDPERTAAFRRLVDFYLHTALRGADLLDPHWRRVDVAAPVAGAAPLVLTTADAARSWFDAEYENLLATSRAARDQDWHRLVWQLAGTLVTHQRQQGHSSDYIDTWRQGLAAAEALDDPSAQAWAHRQLGQAYSRAEQHDRADEHLHRALTLAGQADDLACEAATRRSLARAWARRGDDRRALAHAQHALRLYRRLDPVSRARALNTVGWYLAQLHRYEQARRHCAEALALHRAHGYADGEALALDSLGYLDRIAGRHQAAVRHHRQAAEVFRRLGNAYKEADTLAHLAEAYAAAGQPDEARTAWRRAHDLYRAQRRHTQADRVRDRLVPDHRPAADDRDAAPPERAAHPPGPEG</sequence>
<dbReference type="EMBL" id="LRQV01000062">
    <property type="protein sequence ID" value="KXK60693.1"/>
    <property type="molecule type" value="Genomic_DNA"/>
</dbReference>
<dbReference type="SUPFAM" id="SSF52540">
    <property type="entry name" value="P-loop containing nucleoside triphosphate hydrolases"/>
    <property type="match status" value="1"/>
</dbReference>
<dbReference type="InterPro" id="IPR019734">
    <property type="entry name" value="TPR_rpt"/>
</dbReference>
<dbReference type="SMART" id="SM00028">
    <property type="entry name" value="TPR"/>
    <property type="match status" value="5"/>
</dbReference>
<comment type="caution">
    <text evidence="4">The sequence shown here is derived from an EMBL/GenBank/DDBJ whole genome shotgun (WGS) entry which is preliminary data.</text>
</comment>
<proteinExistence type="predicted"/>
<reference evidence="4 5" key="1">
    <citation type="submission" date="2016-01" db="EMBL/GenBank/DDBJ databases">
        <title>Whole genome sequence and analysis of Micromonospora rosaria DSM 803, which can produce antibacterial substance rosamicin.</title>
        <authorList>
            <person name="Yang H."/>
            <person name="He X."/>
            <person name="Zhu D."/>
        </authorList>
    </citation>
    <scope>NUCLEOTIDE SEQUENCE [LARGE SCALE GENOMIC DNA]</scope>
    <source>
        <strain evidence="4 5">DSM 803</strain>
    </source>
</reference>
<feature type="compositionally biased region" description="Low complexity" evidence="2">
    <location>
        <begin position="49"/>
        <end position="65"/>
    </location>
</feature>
<evidence type="ECO:0000256" key="3">
    <source>
        <dbReference type="SAM" id="Phobius"/>
    </source>
</evidence>
<keyword evidence="5" id="KW-1185">Reference proteome</keyword>
<protein>
    <submittedName>
        <fullName evidence="4">Uncharacterized protein</fullName>
    </submittedName>
</protein>
<dbReference type="PRINTS" id="PR00364">
    <property type="entry name" value="DISEASERSIST"/>
</dbReference>
<evidence type="ECO:0000313" key="5">
    <source>
        <dbReference type="Proteomes" id="UP000070620"/>
    </source>
</evidence>
<feature type="compositionally biased region" description="Basic and acidic residues" evidence="2">
    <location>
        <begin position="717"/>
        <end position="749"/>
    </location>
</feature>
<name>A0A136PQJ2_9ACTN</name>
<gene>
    <name evidence="4" type="ORF">AWW66_17610</name>
</gene>
<feature type="transmembrane region" description="Helical" evidence="3">
    <location>
        <begin position="20"/>
        <end position="38"/>
    </location>
</feature>
<dbReference type="PANTHER" id="PTHR47691:SF3">
    <property type="entry name" value="HTH-TYPE TRANSCRIPTIONAL REGULATOR RV0890C-RELATED"/>
    <property type="match status" value="1"/>
</dbReference>
<dbReference type="Pfam" id="PF13424">
    <property type="entry name" value="TPR_12"/>
    <property type="match status" value="1"/>
</dbReference>
<feature type="repeat" description="TPR" evidence="1">
    <location>
        <begin position="524"/>
        <end position="557"/>
    </location>
</feature>
<evidence type="ECO:0000256" key="2">
    <source>
        <dbReference type="SAM" id="MobiDB-lite"/>
    </source>
</evidence>
<dbReference type="PROSITE" id="PS50005">
    <property type="entry name" value="TPR"/>
    <property type="match status" value="1"/>
</dbReference>
<dbReference type="InterPro" id="IPR027417">
    <property type="entry name" value="P-loop_NTPase"/>
</dbReference>
<feature type="region of interest" description="Disordered" evidence="2">
    <location>
        <begin position="42"/>
        <end position="79"/>
    </location>
</feature>
<dbReference type="AlphaFoldDB" id="A0A136PQJ2"/>
<feature type="region of interest" description="Disordered" evidence="2">
    <location>
        <begin position="717"/>
        <end position="756"/>
    </location>
</feature>
<dbReference type="Proteomes" id="UP000070620">
    <property type="component" value="Unassembled WGS sequence"/>
</dbReference>
<keyword evidence="3" id="KW-0812">Transmembrane</keyword>
<organism evidence="4 5">
    <name type="scientific">Micromonospora rosaria</name>
    <dbReference type="NCBI Taxonomy" id="47874"/>
    <lineage>
        <taxon>Bacteria</taxon>
        <taxon>Bacillati</taxon>
        <taxon>Actinomycetota</taxon>
        <taxon>Actinomycetes</taxon>
        <taxon>Micromonosporales</taxon>
        <taxon>Micromonosporaceae</taxon>
        <taxon>Micromonospora</taxon>
    </lineage>
</organism>
<dbReference type="InterPro" id="IPR011990">
    <property type="entry name" value="TPR-like_helical_dom_sf"/>
</dbReference>
<dbReference type="Pfam" id="PF13374">
    <property type="entry name" value="TPR_10"/>
    <property type="match status" value="1"/>
</dbReference>
<keyword evidence="3" id="KW-0472">Membrane</keyword>
<dbReference type="Gene3D" id="1.25.40.10">
    <property type="entry name" value="Tetratricopeptide repeat domain"/>
    <property type="match status" value="2"/>
</dbReference>
<accession>A0A136PQJ2</accession>
<dbReference type="SUPFAM" id="SSF48452">
    <property type="entry name" value="TPR-like"/>
    <property type="match status" value="2"/>
</dbReference>